<keyword evidence="1" id="KW-0472">Membrane</keyword>
<evidence type="ECO:0000313" key="2">
    <source>
        <dbReference type="EMBL" id="PZR09125.1"/>
    </source>
</evidence>
<reference evidence="2 3" key="1">
    <citation type="submission" date="2017-08" db="EMBL/GenBank/DDBJ databases">
        <title>Infants hospitalized years apart are colonized by the same room-sourced microbial strains.</title>
        <authorList>
            <person name="Brooks B."/>
            <person name="Olm M.R."/>
            <person name="Firek B.A."/>
            <person name="Baker R."/>
            <person name="Thomas B.C."/>
            <person name="Morowitz M.J."/>
            <person name="Banfield J.F."/>
        </authorList>
    </citation>
    <scope>NUCLEOTIDE SEQUENCE [LARGE SCALE GENOMIC DNA]</scope>
    <source>
        <strain evidence="2">S2_003_000_R2_14</strain>
    </source>
</reference>
<keyword evidence="1" id="KW-0812">Transmembrane</keyword>
<feature type="transmembrane region" description="Helical" evidence="1">
    <location>
        <begin position="21"/>
        <end position="42"/>
    </location>
</feature>
<protein>
    <submittedName>
        <fullName evidence="2">Uncharacterized protein</fullName>
    </submittedName>
</protein>
<accession>A0A2W5TCK5</accession>
<feature type="transmembrane region" description="Helical" evidence="1">
    <location>
        <begin position="48"/>
        <end position="70"/>
    </location>
</feature>
<feature type="transmembrane region" description="Helical" evidence="1">
    <location>
        <begin position="122"/>
        <end position="144"/>
    </location>
</feature>
<feature type="transmembrane region" description="Helical" evidence="1">
    <location>
        <begin position="195"/>
        <end position="220"/>
    </location>
</feature>
<organism evidence="2 3">
    <name type="scientific">Archangium gephyra</name>
    <dbReference type="NCBI Taxonomy" id="48"/>
    <lineage>
        <taxon>Bacteria</taxon>
        <taxon>Pseudomonadati</taxon>
        <taxon>Myxococcota</taxon>
        <taxon>Myxococcia</taxon>
        <taxon>Myxococcales</taxon>
        <taxon>Cystobacterineae</taxon>
        <taxon>Archangiaceae</taxon>
        <taxon>Archangium</taxon>
    </lineage>
</organism>
<feature type="transmembrane region" description="Helical" evidence="1">
    <location>
        <begin position="165"/>
        <end position="183"/>
    </location>
</feature>
<dbReference type="Proteomes" id="UP000249061">
    <property type="component" value="Unassembled WGS sequence"/>
</dbReference>
<feature type="transmembrane region" description="Helical" evidence="1">
    <location>
        <begin position="91"/>
        <end position="110"/>
    </location>
</feature>
<keyword evidence="1" id="KW-1133">Transmembrane helix</keyword>
<proteinExistence type="predicted"/>
<sequence>MFIAVYLRLYARAFVDALASIGRSAWTLLLPMGIVFAFGLAATLVSPLGFAGGFVMAFVQAGLLSAYSYFLSMLVNGNKAGIDELKKSVGAYFFNWISFSFVLFMIDLGLDIATRNNPQGRPLMLVVKLIELIALNAAPETIYLKGTGSGIDTITRSFRFLQENWIEWFVPNALIIALLWFTVTNGWLAMIPGGMLTVSVIGGALLHVVMVFRGFLYVALDGSTHRQRMYKFRGAV</sequence>
<evidence type="ECO:0000256" key="1">
    <source>
        <dbReference type="SAM" id="Phobius"/>
    </source>
</evidence>
<dbReference type="EMBL" id="QFQP01000022">
    <property type="protein sequence ID" value="PZR09125.1"/>
    <property type="molecule type" value="Genomic_DNA"/>
</dbReference>
<dbReference type="AlphaFoldDB" id="A0A2W5TCK5"/>
<comment type="caution">
    <text evidence="2">The sequence shown here is derived from an EMBL/GenBank/DDBJ whole genome shotgun (WGS) entry which is preliminary data.</text>
</comment>
<gene>
    <name evidence="2" type="ORF">DI536_23110</name>
</gene>
<evidence type="ECO:0000313" key="3">
    <source>
        <dbReference type="Proteomes" id="UP000249061"/>
    </source>
</evidence>
<name>A0A2W5TCK5_9BACT</name>